<dbReference type="AlphaFoldDB" id="A0A1F5YXJ5"/>
<gene>
    <name evidence="1" type="ORF">A2Z33_06145</name>
</gene>
<evidence type="ECO:0000313" key="1">
    <source>
        <dbReference type="EMBL" id="OGG04855.1"/>
    </source>
</evidence>
<name>A0A1F5YXJ5_9BACT</name>
<dbReference type="EMBL" id="MFJD01000001">
    <property type="protein sequence ID" value="OGG04855.1"/>
    <property type="molecule type" value="Genomic_DNA"/>
</dbReference>
<evidence type="ECO:0000313" key="2">
    <source>
        <dbReference type="Proteomes" id="UP000178448"/>
    </source>
</evidence>
<proteinExistence type="predicted"/>
<accession>A0A1F5YXJ5</accession>
<dbReference type="SUPFAM" id="SSF159888">
    <property type="entry name" value="YdhG-like"/>
    <property type="match status" value="1"/>
</dbReference>
<protein>
    <submittedName>
        <fullName evidence="1">Uncharacterized protein</fullName>
    </submittedName>
</protein>
<comment type="caution">
    <text evidence="1">The sequence shown here is derived from an EMBL/GenBank/DDBJ whole genome shotgun (WGS) entry which is preliminary data.</text>
</comment>
<dbReference type="Gene3D" id="3.90.1150.200">
    <property type="match status" value="1"/>
</dbReference>
<organism evidence="1 2">
    <name type="scientific">Candidatus Gottesmanbacteria bacterium RBG_16_52_11</name>
    <dbReference type="NCBI Taxonomy" id="1798374"/>
    <lineage>
        <taxon>Bacteria</taxon>
        <taxon>Candidatus Gottesmaniibacteriota</taxon>
    </lineage>
</organism>
<reference evidence="1 2" key="1">
    <citation type="journal article" date="2016" name="Nat. Commun.">
        <title>Thousands of microbial genomes shed light on interconnected biogeochemical processes in an aquifer system.</title>
        <authorList>
            <person name="Anantharaman K."/>
            <person name="Brown C.T."/>
            <person name="Hug L.A."/>
            <person name="Sharon I."/>
            <person name="Castelle C.J."/>
            <person name="Probst A.J."/>
            <person name="Thomas B.C."/>
            <person name="Singh A."/>
            <person name="Wilkins M.J."/>
            <person name="Karaoz U."/>
            <person name="Brodie E.L."/>
            <person name="Williams K.H."/>
            <person name="Hubbard S.S."/>
            <person name="Banfield J.F."/>
        </authorList>
    </citation>
    <scope>NUCLEOTIDE SEQUENCE [LARGE SCALE GENOMIC DNA]</scope>
</reference>
<dbReference type="STRING" id="1798374.A2Z33_06145"/>
<sequence length="159" mass="17576">MNPKYTHKTVKGTTAVNKKITGFTDEERAAMRERARELAAEARSNKNRAQGENDVLAAIAKMPEPDRALAKRLHAIIKATAPALLPKTWYGMPAYANKDGKVVCFFQAASKFKYRYATLGFQEDAHLDDGDMWPSSYALKKLTSTEEAKIAALVKKAVG</sequence>
<dbReference type="Proteomes" id="UP000178448">
    <property type="component" value="Unassembled WGS sequence"/>
</dbReference>